<organism evidence="2 3">
    <name type="scientific">Teredinibacter turnerae (strain ATCC 39867 / T7901)</name>
    <dbReference type="NCBI Taxonomy" id="377629"/>
    <lineage>
        <taxon>Bacteria</taxon>
        <taxon>Pseudomonadati</taxon>
        <taxon>Pseudomonadota</taxon>
        <taxon>Gammaproteobacteria</taxon>
        <taxon>Cellvibrionales</taxon>
        <taxon>Cellvibrionaceae</taxon>
        <taxon>Teredinibacter</taxon>
    </lineage>
</organism>
<proteinExistence type="predicted"/>
<keyword evidence="3" id="KW-1185">Reference proteome</keyword>
<dbReference type="AlphaFoldDB" id="C5BQR2"/>
<dbReference type="eggNOG" id="COG2018">
    <property type="taxonomic scope" value="Bacteria"/>
</dbReference>
<dbReference type="Gene3D" id="3.30.450.30">
    <property type="entry name" value="Dynein light chain 2a, cytoplasmic"/>
    <property type="match status" value="1"/>
</dbReference>
<dbReference type="GO" id="GO:0060090">
    <property type="term" value="F:molecular adaptor activity"/>
    <property type="evidence" value="ECO:0007669"/>
    <property type="project" value="InterPro"/>
</dbReference>
<name>C5BQR2_TERTT</name>
<dbReference type="KEGG" id="ttu:TERTU_3407"/>
<reference evidence="2 3" key="1">
    <citation type="journal article" date="2009" name="PLoS ONE">
        <title>The complete genome of Teredinibacter turnerae T7901: an intracellular endosymbiont of marine wood-boring bivalves (shipworms).</title>
        <authorList>
            <person name="Yang J.C."/>
            <person name="Madupu R."/>
            <person name="Durkin A.S."/>
            <person name="Ekborg N.A."/>
            <person name="Pedamallu C.S."/>
            <person name="Hostetler J.B."/>
            <person name="Radune D."/>
            <person name="Toms B.S."/>
            <person name="Henrissat B."/>
            <person name="Coutinho P.M."/>
            <person name="Schwarz S."/>
            <person name="Field L."/>
            <person name="Trindade-Silva A.E."/>
            <person name="Soares C.A.G."/>
            <person name="Elshahawi S."/>
            <person name="Hanora A."/>
            <person name="Schmidt E.W."/>
            <person name="Haygood M.G."/>
            <person name="Posfai J."/>
            <person name="Benner J."/>
            <person name="Madinger C."/>
            <person name="Nove J."/>
            <person name="Anton B."/>
            <person name="Chaudhary K."/>
            <person name="Foster J."/>
            <person name="Holman A."/>
            <person name="Kumar S."/>
            <person name="Lessard P.A."/>
            <person name="Luyten Y.A."/>
            <person name="Slatko B."/>
            <person name="Wood N."/>
            <person name="Wu B."/>
            <person name="Teplitski M."/>
            <person name="Mougous J.D."/>
            <person name="Ward N."/>
            <person name="Eisen J.A."/>
            <person name="Badger J.H."/>
            <person name="Distel D.L."/>
        </authorList>
    </citation>
    <scope>NUCLEOTIDE SEQUENCE [LARGE SCALE GENOMIC DNA]</scope>
    <source>
        <strain evidence="3">ATCC 39867 / T7901</strain>
    </source>
</reference>
<dbReference type="RefSeq" id="WP_015817856.1">
    <property type="nucleotide sequence ID" value="NC_012997.1"/>
</dbReference>
<evidence type="ECO:0000259" key="1">
    <source>
        <dbReference type="SMART" id="SM00960"/>
    </source>
</evidence>
<evidence type="ECO:0000313" key="2">
    <source>
        <dbReference type="EMBL" id="ACR11745.1"/>
    </source>
</evidence>
<accession>C5BQR2</accession>
<dbReference type="GO" id="GO:0005085">
    <property type="term" value="F:guanyl-nucleotide exchange factor activity"/>
    <property type="evidence" value="ECO:0007669"/>
    <property type="project" value="InterPro"/>
</dbReference>
<dbReference type="PANTHER" id="PTHR13323">
    <property type="entry name" value="LATE ENDOSOMAL/LYSOSOMAL MP1 INTERACTING PROTEIN"/>
    <property type="match status" value="1"/>
</dbReference>
<dbReference type="EMBL" id="CP001614">
    <property type="protein sequence ID" value="ACR11745.1"/>
    <property type="molecule type" value="Genomic_DNA"/>
</dbReference>
<dbReference type="InterPro" id="IPR004942">
    <property type="entry name" value="Roadblock/LAMTOR2_dom"/>
</dbReference>
<dbReference type="Pfam" id="PF03259">
    <property type="entry name" value="Robl_LC7"/>
    <property type="match status" value="1"/>
</dbReference>
<protein>
    <submittedName>
        <fullName evidence="2">Roadblock/LC7 family protein</fullName>
    </submittedName>
</protein>
<dbReference type="HOGENOM" id="CLU_1937123_0_0_6"/>
<dbReference type="SUPFAM" id="SSF103196">
    <property type="entry name" value="Roadblock/LC7 domain"/>
    <property type="match status" value="1"/>
</dbReference>
<dbReference type="InterPro" id="IPR037587">
    <property type="entry name" value="LAMTOR2-like"/>
</dbReference>
<dbReference type="STRING" id="377629.TERTU_3407"/>
<dbReference type="OrthoDB" id="6367107at2"/>
<sequence length="130" mass="13858">MTEKTELVLKRKVVDSHLSALLDSNDGVYAALLSSIDGHAIASKARGDVTDSKLAAMTSSCLALAEKIALEAHQNNCDFVILQNENGYVALKRIGKKLVLSALAKKSVSLGLLLSSTRTTAESFQRDIGL</sequence>
<dbReference type="SMART" id="SM00960">
    <property type="entry name" value="Robl_LC7"/>
    <property type="match status" value="1"/>
</dbReference>
<gene>
    <name evidence="2" type="ordered locus">TERTU_3407</name>
</gene>
<feature type="domain" description="Roadblock/LAMTOR2" evidence="1">
    <location>
        <begin position="14"/>
        <end position="104"/>
    </location>
</feature>
<dbReference type="GO" id="GO:0032008">
    <property type="term" value="P:positive regulation of TOR signaling"/>
    <property type="evidence" value="ECO:0007669"/>
    <property type="project" value="InterPro"/>
</dbReference>
<evidence type="ECO:0000313" key="3">
    <source>
        <dbReference type="Proteomes" id="UP000009080"/>
    </source>
</evidence>
<dbReference type="Proteomes" id="UP000009080">
    <property type="component" value="Chromosome"/>
</dbReference>